<evidence type="ECO:0000313" key="1">
    <source>
        <dbReference type="EMBL" id="KAI7947887.1"/>
    </source>
</evidence>
<keyword evidence="2" id="KW-1185">Reference proteome</keyword>
<accession>A0ACC0E9K7</accession>
<proteinExistence type="predicted"/>
<reference evidence="2" key="1">
    <citation type="journal article" date="2018" name="BMC Genomics">
        <title>Genomic insights into host adaptation between the wheat stripe rust pathogen (Puccinia striiformis f. sp. tritici) and the barley stripe rust pathogen (Puccinia striiformis f. sp. hordei).</title>
        <authorList>
            <person name="Xia C."/>
            <person name="Wang M."/>
            <person name="Yin C."/>
            <person name="Cornejo O.E."/>
            <person name="Hulbert S.H."/>
            <person name="Chen X."/>
        </authorList>
    </citation>
    <scope>NUCLEOTIDE SEQUENCE [LARGE SCALE GENOMIC DNA]</scope>
    <source>
        <strain evidence="2">93-210</strain>
    </source>
</reference>
<reference evidence="1 2" key="3">
    <citation type="journal article" date="2022" name="Microbiol. Spectr.">
        <title>Folding features and dynamics of 3D genome architecture in plant fungal pathogens.</title>
        <authorList>
            <person name="Xia C."/>
        </authorList>
    </citation>
    <scope>NUCLEOTIDE SEQUENCE [LARGE SCALE GENOMIC DNA]</scope>
    <source>
        <strain evidence="1 2">93-210</strain>
    </source>
</reference>
<organism evidence="1 2">
    <name type="scientific">Puccinia striiformis f. sp. tritici</name>
    <dbReference type="NCBI Taxonomy" id="168172"/>
    <lineage>
        <taxon>Eukaryota</taxon>
        <taxon>Fungi</taxon>
        <taxon>Dikarya</taxon>
        <taxon>Basidiomycota</taxon>
        <taxon>Pucciniomycotina</taxon>
        <taxon>Pucciniomycetes</taxon>
        <taxon>Pucciniales</taxon>
        <taxon>Pucciniaceae</taxon>
        <taxon>Puccinia</taxon>
    </lineage>
</organism>
<sequence>MDQTILRKACELQRVLVKQELGESLESKESNASGQRGMCIELTEEVYSGILSAYRAKSSGEIQNYRDLPHPPDAQICPGTAKVLSKCVGKNKVLVTVLKPNNVVMYKEDGVRVYGMVQQIYEMNAPEGKVDVWVQLKEMNNAFQKPSNFKTPSLRFRRYLSRMRLVVGAFSIPELTYIEASLTAAYRLLPSQTFGLHSEAMILRTVDRYPDTLAA</sequence>
<gene>
    <name evidence="1" type="ORF">MJO28_009795</name>
</gene>
<reference evidence="2" key="2">
    <citation type="journal article" date="2018" name="Mol. Plant Microbe Interact.">
        <title>Genome sequence resources for the wheat stripe rust pathogen (Puccinia striiformis f. sp. tritici) and the barley stripe rust pathogen (Puccinia striiformis f. sp. hordei).</title>
        <authorList>
            <person name="Xia C."/>
            <person name="Wang M."/>
            <person name="Yin C."/>
            <person name="Cornejo O.E."/>
            <person name="Hulbert S.H."/>
            <person name="Chen X."/>
        </authorList>
    </citation>
    <scope>NUCLEOTIDE SEQUENCE [LARGE SCALE GENOMIC DNA]</scope>
    <source>
        <strain evidence="2">93-210</strain>
    </source>
</reference>
<comment type="caution">
    <text evidence="1">The sequence shown here is derived from an EMBL/GenBank/DDBJ whole genome shotgun (WGS) entry which is preliminary data.</text>
</comment>
<dbReference type="Proteomes" id="UP001060170">
    <property type="component" value="Chromosome 9"/>
</dbReference>
<protein>
    <submittedName>
        <fullName evidence="1">Uncharacterized protein</fullName>
    </submittedName>
</protein>
<dbReference type="EMBL" id="CM045873">
    <property type="protein sequence ID" value="KAI7947887.1"/>
    <property type="molecule type" value="Genomic_DNA"/>
</dbReference>
<evidence type="ECO:0000313" key="2">
    <source>
        <dbReference type="Proteomes" id="UP001060170"/>
    </source>
</evidence>
<name>A0ACC0E9K7_9BASI</name>